<accession>A0A1C3HCG9</accession>
<evidence type="ECO:0000313" key="1">
    <source>
        <dbReference type="EMBL" id="SAY42743.1"/>
    </source>
</evidence>
<dbReference type="AlphaFoldDB" id="A0A1C3HCG9"/>
<name>A0A1C3HCG9_SERMA</name>
<protein>
    <submittedName>
        <fullName evidence="1">Uncharacterized protein</fullName>
    </submittedName>
</protein>
<gene>
    <name evidence="1" type="ORF">PWN146_01429</name>
</gene>
<dbReference type="RefSeq" id="WP_019454777.1">
    <property type="nucleotide sequence ID" value="NZ_CP018928.1"/>
</dbReference>
<sequence>MKIAVRIIISLLCFAGAVFFYFQAKQVFCQQVSFILDPSYRCGTLGW</sequence>
<proteinExistence type="predicted"/>
<dbReference type="EMBL" id="LT575490">
    <property type="protein sequence ID" value="SAY42743.1"/>
    <property type="molecule type" value="Genomic_DNA"/>
</dbReference>
<reference evidence="1" key="1">
    <citation type="submission" date="2016-05" db="EMBL/GenBank/DDBJ databases">
        <authorList>
            <person name="Cock P.J.A."/>
            <person name="Cock P.J.A."/>
        </authorList>
    </citation>
    <scope>NUCLEOTIDE SEQUENCE</scope>
    <source>
        <strain evidence="1">PWN146_assembly</strain>
    </source>
</reference>
<organism evidence="1">
    <name type="scientific">Serratia marcescens</name>
    <dbReference type="NCBI Taxonomy" id="615"/>
    <lineage>
        <taxon>Bacteria</taxon>
        <taxon>Pseudomonadati</taxon>
        <taxon>Pseudomonadota</taxon>
        <taxon>Gammaproteobacteria</taxon>
        <taxon>Enterobacterales</taxon>
        <taxon>Yersiniaceae</taxon>
        <taxon>Serratia</taxon>
    </lineage>
</organism>